<protein>
    <submittedName>
        <fullName evidence="2">Uncharacterized protein</fullName>
    </submittedName>
</protein>
<dbReference type="RefSeq" id="XP_041296582.1">
    <property type="nucleotide sequence ID" value="XM_041429799.1"/>
</dbReference>
<dbReference type="OrthoDB" id="2664448at2759"/>
<proteinExistence type="predicted"/>
<evidence type="ECO:0000256" key="1">
    <source>
        <dbReference type="SAM" id="Phobius"/>
    </source>
</evidence>
<name>A0A9P7FDX7_9AGAM</name>
<evidence type="ECO:0000313" key="3">
    <source>
        <dbReference type="Proteomes" id="UP000823399"/>
    </source>
</evidence>
<organism evidence="2 3">
    <name type="scientific">Suillus discolor</name>
    <dbReference type="NCBI Taxonomy" id="1912936"/>
    <lineage>
        <taxon>Eukaryota</taxon>
        <taxon>Fungi</taxon>
        <taxon>Dikarya</taxon>
        <taxon>Basidiomycota</taxon>
        <taxon>Agaricomycotina</taxon>
        <taxon>Agaricomycetes</taxon>
        <taxon>Agaricomycetidae</taxon>
        <taxon>Boletales</taxon>
        <taxon>Suillineae</taxon>
        <taxon>Suillaceae</taxon>
        <taxon>Suillus</taxon>
    </lineage>
</organism>
<reference evidence="2" key="1">
    <citation type="journal article" date="2020" name="New Phytol.">
        <title>Comparative genomics reveals dynamic genome evolution in host specialist ectomycorrhizal fungi.</title>
        <authorList>
            <person name="Lofgren L.A."/>
            <person name="Nguyen N.H."/>
            <person name="Vilgalys R."/>
            <person name="Ruytinx J."/>
            <person name="Liao H.L."/>
            <person name="Branco S."/>
            <person name="Kuo A."/>
            <person name="LaButti K."/>
            <person name="Lipzen A."/>
            <person name="Andreopoulos W."/>
            <person name="Pangilinan J."/>
            <person name="Riley R."/>
            <person name="Hundley H."/>
            <person name="Na H."/>
            <person name="Barry K."/>
            <person name="Grigoriev I.V."/>
            <person name="Stajich J.E."/>
            <person name="Kennedy P.G."/>
        </authorList>
    </citation>
    <scope>NUCLEOTIDE SEQUENCE</scope>
    <source>
        <strain evidence="2">FC423</strain>
    </source>
</reference>
<sequence length="240" mass="26671">MAPSSSTASPTATATSSADQSHKRVFPFAALILLALCIAYIIGYLVYHRILNSWNARQNAEKVQNFPNEFFEKKPRSTSDNLSATLRRTHEMMMTMKDRLASHGLRAYGRARLLEKMQSQRHMCVAASSCMHLLNDFLFQHSFSSSPDGKPLVSPPPVAVIKENASSGPAVTQSHRDVRATFPERIARAAREKGSRVLSRGRVTEIEADPKLAPVQGPLRPLSILSSKNKERQRVSFNLV</sequence>
<keyword evidence="1" id="KW-0812">Transmembrane</keyword>
<comment type="caution">
    <text evidence="2">The sequence shown here is derived from an EMBL/GenBank/DDBJ whole genome shotgun (WGS) entry which is preliminary data.</text>
</comment>
<keyword evidence="3" id="KW-1185">Reference proteome</keyword>
<keyword evidence="1" id="KW-0472">Membrane</keyword>
<keyword evidence="1" id="KW-1133">Transmembrane helix</keyword>
<accession>A0A9P7FDX7</accession>
<dbReference type="GeneID" id="64692058"/>
<dbReference type="EMBL" id="JABBWM010000009">
    <property type="protein sequence ID" value="KAG2114634.1"/>
    <property type="molecule type" value="Genomic_DNA"/>
</dbReference>
<gene>
    <name evidence="2" type="ORF">F5147DRAFT_429956</name>
</gene>
<evidence type="ECO:0000313" key="2">
    <source>
        <dbReference type="EMBL" id="KAG2114634.1"/>
    </source>
</evidence>
<dbReference type="Proteomes" id="UP000823399">
    <property type="component" value="Unassembled WGS sequence"/>
</dbReference>
<dbReference type="AlphaFoldDB" id="A0A9P7FDX7"/>
<feature type="transmembrane region" description="Helical" evidence="1">
    <location>
        <begin position="25"/>
        <end position="47"/>
    </location>
</feature>